<dbReference type="InterPro" id="IPR029044">
    <property type="entry name" value="Nucleotide-diphossugar_trans"/>
</dbReference>
<dbReference type="EC" id="2.7.7.77" evidence="8"/>
<comment type="cofactor">
    <cofactor evidence="8">
        <name>Mg(2+)</name>
        <dbReference type="ChEBI" id="CHEBI:18420"/>
    </cofactor>
</comment>
<keyword evidence="1 8" id="KW-0963">Cytoplasm</keyword>
<dbReference type="PANTHER" id="PTHR19136:SF81">
    <property type="entry name" value="MOLYBDENUM COFACTOR GUANYLYLTRANSFERASE"/>
    <property type="match status" value="1"/>
</dbReference>
<dbReference type="PANTHER" id="PTHR19136">
    <property type="entry name" value="MOLYBDENUM COFACTOR GUANYLYLTRANSFERASE"/>
    <property type="match status" value="1"/>
</dbReference>
<feature type="binding site" evidence="8">
    <location>
        <begin position="14"/>
        <end position="16"/>
    </location>
    <ligand>
        <name>GTP</name>
        <dbReference type="ChEBI" id="CHEBI:37565"/>
    </ligand>
</feature>
<gene>
    <name evidence="8" type="primary">mobA</name>
    <name evidence="10" type="ORF">ACFQPF_04740</name>
</gene>
<feature type="binding site" evidence="8">
    <location>
        <position position="105"/>
    </location>
    <ligand>
        <name>Mg(2+)</name>
        <dbReference type="ChEBI" id="CHEBI:18420"/>
    </ligand>
</feature>
<dbReference type="SUPFAM" id="SSF53448">
    <property type="entry name" value="Nucleotide-diphospho-sugar transferases"/>
    <property type="match status" value="1"/>
</dbReference>
<feature type="domain" description="MobA-like NTP transferase" evidence="9">
    <location>
        <begin position="11"/>
        <end position="168"/>
    </location>
</feature>
<keyword evidence="4 8" id="KW-0547">Nucleotide-binding</keyword>
<evidence type="ECO:0000313" key="11">
    <source>
        <dbReference type="Proteomes" id="UP001596549"/>
    </source>
</evidence>
<comment type="caution">
    <text evidence="8">Lacks conserved residue(s) required for the propagation of feature annotation.</text>
</comment>
<evidence type="ECO:0000256" key="8">
    <source>
        <dbReference type="HAMAP-Rule" id="MF_00316"/>
    </source>
</evidence>
<keyword evidence="5 8" id="KW-0460">Magnesium</keyword>
<dbReference type="GO" id="GO:0061603">
    <property type="term" value="F:molybdenum cofactor guanylyltransferase activity"/>
    <property type="evidence" value="ECO:0007669"/>
    <property type="project" value="UniProtKB-EC"/>
</dbReference>
<name>A0ABW2NJX8_9BACL</name>
<comment type="catalytic activity">
    <reaction evidence="8">
        <text>Mo-molybdopterin + GTP + H(+) = Mo-molybdopterin guanine dinucleotide + diphosphate</text>
        <dbReference type="Rhea" id="RHEA:34243"/>
        <dbReference type="ChEBI" id="CHEBI:15378"/>
        <dbReference type="ChEBI" id="CHEBI:33019"/>
        <dbReference type="ChEBI" id="CHEBI:37565"/>
        <dbReference type="ChEBI" id="CHEBI:71302"/>
        <dbReference type="ChEBI" id="CHEBI:71310"/>
        <dbReference type="EC" id="2.7.7.77"/>
    </reaction>
</comment>
<dbReference type="CDD" id="cd02503">
    <property type="entry name" value="MobA"/>
    <property type="match status" value="1"/>
</dbReference>
<dbReference type="EMBL" id="JBHTCP010000009">
    <property type="protein sequence ID" value="MFC7370975.1"/>
    <property type="molecule type" value="Genomic_DNA"/>
</dbReference>
<dbReference type="InterPro" id="IPR013482">
    <property type="entry name" value="Molybde_CF_guanTrfase"/>
</dbReference>
<evidence type="ECO:0000313" key="10">
    <source>
        <dbReference type="EMBL" id="MFC7370975.1"/>
    </source>
</evidence>
<evidence type="ECO:0000256" key="4">
    <source>
        <dbReference type="ARBA" id="ARBA00022741"/>
    </source>
</evidence>
<keyword evidence="6 8" id="KW-0342">GTP-binding</keyword>
<organism evidence="10 11">
    <name type="scientific">Fictibacillus iocasae</name>
    <dbReference type="NCBI Taxonomy" id="2715437"/>
    <lineage>
        <taxon>Bacteria</taxon>
        <taxon>Bacillati</taxon>
        <taxon>Bacillota</taxon>
        <taxon>Bacilli</taxon>
        <taxon>Bacillales</taxon>
        <taxon>Fictibacillaceae</taxon>
        <taxon>Fictibacillus</taxon>
    </lineage>
</organism>
<feature type="binding site" evidence="8">
    <location>
        <position position="26"/>
    </location>
    <ligand>
        <name>GTP</name>
        <dbReference type="ChEBI" id="CHEBI:37565"/>
    </ligand>
</feature>
<dbReference type="HAMAP" id="MF_00316">
    <property type="entry name" value="MobA"/>
    <property type="match status" value="1"/>
</dbReference>
<dbReference type="RefSeq" id="WP_379747080.1">
    <property type="nucleotide sequence ID" value="NZ_JBHTCP010000009.1"/>
</dbReference>
<comment type="caution">
    <text evidence="10">The sequence shown here is derived from an EMBL/GenBank/DDBJ whole genome shotgun (WGS) entry which is preliminary data.</text>
</comment>
<evidence type="ECO:0000256" key="7">
    <source>
        <dbReference type="ARBA" id="ARBA00023150"/>
    </source>
</evidence>
<feature type="binding site" evidence="8">
    <location>
        <position position="105"/>
    </location>
    <ligand>
        <name>GTP</name>
        <dbReference type="ChEBI" id="CHEBI:37565"/>
    </ligand>
</feature>
<proteinExistence type="inferred from homology"/>
<evidence type="ECO:0000256" key="6">
    <source>
        <dbReference type="ARBA" id="ARBA00023134"/>
    </source>
</evidence>
<reference evidence="11" key="1">
    <citation type="journal article" date="2019" name="Int. J. Syst. Evol. Microbiol.">
        <title>The Global Catalogue of Microorganisms (GCM) 10K type strain sequencing project: providing services to taxonomists for standard genome sequencing and annotation.</title>
        <authorList>
            <consortium name="The Broad Institute Genomics Platform"/>
            <consortium name="The Broad Institute Genome Sequencing Center for Infectious Disease"/>
            <person name="Wu L."/>
            <person name="Ma J."/>
        </authorList>
    </citation>
    <scope>NUCLEOTIDE SEQUENCE [LARGE SCALE GENOMIC DNA]</scope>
    <source>
        <strain evidence="11">NBRC 106396</strain>
    </source>
</reference>
<dbReference type="Gene3D" id="3.90.550.10">
    <property type="entry name" value="Spore Coat Polysaccharide Biosynthesis Protein SpsA, Chain A"/>
    <property type="match status" value="1"/>
</dbReference>
<keyword evidence="10" id="KW-0548">Nucleotidyltransferase</keyword>
<evidence type="ECO:0000259" key="9">
    <source>
        <dbReference type="Pfam" id="PF12804"/>
    </source>
</evidence>
<accession>A0ABW2NJX8</accession>
<sequence>MKSASTSDLTGIILAGGLSSRFGSPKAFARYKNQLFYEHARNALCPFVRETVIVSSVDLLPRFSREVKVDVIRDAKEHEGKGPLAGIFSVMKDFVNTWYMVLPCDMPLMNSHAIEKIVSFRRGEIDAVIPKINGRIQPLAGLYKRSLLDKIDCQLNSGDYRMMDLLSQVTVKWVTEIDLDLSPDVFQNVNDQEALNRLSSR</sequence>
<dbReference type="Proteomes" id="UP001596549">
    <property type="component" value="Unassembled WGS sequence"/>
</dbReference>
<evidence type="ECO:0000256" key="1">
    <source>
        <dbReference type="ARBA" id="ARBA00022490"/>
    </source>
</evidence>
<dbReference type="Pfam" id="PF12804">
    <property type="entry name" value="NTP_transf_3"/>
    <property type="match status" value="1"/>
</dbReference>
<evidence type="ECO:0000256" key="2">
    <source>
        <dbReference type="ARBA" id="ARBA00022679"/>
    </source>
</evidence>
<keyword evidence="3 8" id="KW-0479">Metal-binding</keyword>
<evidence type="ECO:0000256" key="5">
    <source>
        <dbReference type="ARBA" id="ARBA00022842"/>
    </source>
</evidence>
<dbReference type="InterPro" id="IPR025877">
    <property type="entry name" value="MobA-like_NTP_Trfase"/>
</dbReference>
<keyword evidence="2 8" id="KW-0808">Transferase</keyword>
<keyword evidence="7 8" id="KW-0501">Molybdenum cofactor biosynthesis</keyword>
<comment type="subcellular location">
    <subcellularLocation>
        <location evidence="8">Cytoplasm</location>
    </subcellularLocation>
</comment>
<comment type="domain">
    <text evidence="8">The N-terminal domain determines nucleotide recognition and specific binding, while the C-terminal domain determines the specific binding to the target protein.</text>
</comment>
<evidence type="ECO:0000256" key="3">
    <source>
        <dbReference type="ARBA" id="ARBA00022723"/>
    </source>
</evidence>
<feature type="binding site" evidence="8">
    <location>
        <position position="74"/>
    </location>
    <ligand>
        <name>GTP</name>
        <dbReference type="ChEBI" id="CHEBI:37565"/>
    </ligand>
</feature>
<comment type="function">
    <text evidence="8">Transfers a GMP moiety from GTP to Mo-molybdopterin (Mo-MPT) cofactor (Moco or molybdenum cofactor) to form Mo-molybdopterin guanine dinucleotide (Mo-MGD) cofactor.</text>
</comment>
<protein>
    <recommendedName>
        <fullName evidence="8">Probable molybdenum cofactor guanylyltransferase</fullName>
        <shortName evidence="8">MoCo guanylyltransferase</shortName>
        <ecNumber evidence="8">2.7.7.77</ecNumber>
    </recommendedName>
    <alternativeName>
        <fullName evidence="8">GTP:molybdopterin guanylyltransferase</fullName>
    </alternativeName>
    <alternativeName>
        <fullName evidence="8">Mo-MPT guanylyltransferase</fullName>
    </alternativeName>
    <alternativeName>
        <fullName evidence="8">Molybdopterin guanylyltransferase</fullName>
    </alternativeName>
    <alternativeName>
        <fullName evidence="8">Molybdopterin-guanine dinucleotide synthase</fullName>
        <shortName evidence="8">MGD synthase</shortName>
    </alternativeName>
</protein>
<keyword evidence="11" id="KW-1185">Reference proteome</keyword>
<comment type="similarity">
    <text evidence="8">Belongs to the MobA family.</text>
</comment>